<dbReference type="EMBL" id="KB932205">
    <property type="protein sequence ID" value="KCV70023.1"/>
    <property type="molecule type" value="Genomic_DNA"/>
</dbReference>
<dbReference type="eggNOG" id="KOG0152">
    <property type="taxonomic scope" value="Eukaryota"/>
</dbReference>
<organism evidence="3">
    <name type="scientific">Fonticula alba</name>
    <name type="common">Slime mold</name>
    <dbReference type="NCBI Taxonomy" id="691883"/>
    <lineage>
        <taxon>Eukaryota</taxon>
        <taxon>Rotosphaerida</taxon>
        <taxon>Fonticulaceae</taxon>
        <taxon>Fonticula</taxon>
    </lineage>
</organism>
<feature type="compositionally biased region" description="Basic residues" evidence="1">
    <location>
        <begin position="892"/>
        <end position="914"/>
    </location>
</feature>
<evidence type="ECO:0000313" key="3">
    <source>
        <dbReference type="EMBL" id="KCV70023.1"/>
    </source>
</evidence>
<feature type="region of interest" description="Disordered" evidence="1">
    <location>
        <begin position="315"/>
        <end position="350"/>
    </location>
</feature>
<dbReference type="SMART" id="SM00456">
    <property type="entry name" value="WW"/>
    <property type="match status" value="2"/>
</dbReference>
<evidence type="ECO:0000259" key="2">
    <source>
        <dbReference type="PROSITE" id="PS50020"/>
    </source>
</evidence>
<dbReference type="Pfam" id="PF25432">
    <property type="entry name" value="FF_PRPF40A"/>
    <property type="match status" value="1"/>
</dbReference>
<feature type="region of interest" description="Disordered" evidence="1">
    <location>
        <begin position="857"/>
        <end position="1022"/>
    </location>
</feature>
<dbReference type="Gene3D" id="2.20.70.10">
    <property type="match status" value="2"/>
</dbReference>
<dbReference type="PANTHER" id="PTHR11864">
    <property type="entry name" value="PRE-MRNA-PROCESSING PROTEIN PRP40"/>
    <property type="match status" value="1"/>
</dbReference>
<dbReference type="GO" id="GO:0045292">
    <property type="term" value="P:mRNA cis splicing, via spliceosome"/>
    <property type="evidence" value="ECO:0007669"/>
    <property type="project" value="InterPro"/>
</dbReference>
<dbReference type="SUPFAM" id="SSF81698">
    <property type="entry name" value="FF domain"/>
    <property type="match status" value="1"/>
</dbReference>
<dbReference type="GO" id="GO:0071004">
    <property type="term" value="C:U2-type prespliceosome"/>
    <property type="evidence" value="ECO:0007669"/>
    <property type="project" value="TreeGrafter"/>
</dbReference>
<evidence type="ECO:0000313" key="4">
    <source>
        <dbReference type="Proteomes" id="UP000030693"/>
    </source>
</evidence>
<protein>
    <recommendedName>
        <fullName evidence="2">WW domain-containing protein</fullName>
    </recommendedName>
</protein>
<feature type="domain" description="WW" evidence="2">
    <location>
        <begin position="45"/>
        <end position="78"/>
    </location>
</feature>
<evidence type="ECO:0000256" key="1">
    <source>
        <dbReference type="SAM" id="MobiDB-lite"/>
    </source>
</evidence>
<dbReference type="RefSeq" id="XP_009495629.1">
    <property type="nucleotide sequence ID" value="XM_009497354.1"/>
</dbReference>
<dbReference type="Proteomes" id="UP000030693">
    <property type="component" value="Unassembled WGS sequence"/>
</dbReference>
<dbReference type="SUPFAM" id="SSF51045">
    <property type="entry name" value="WW domain"/>
    <property type="match status" value="2"/>
</dbReference>
<dbReference type="InterPro" id="IPR036020">
    <property type="entry name" value="WW_dom_sf"/>
</dbReference>
<dbReference type="OrthoDB" id="187617at2759"/>
<dbReference type="CDD" id="cd00201">
    <property type="entry name" value="WW"/>
    <property type="match status" value="2"/>
</dbReference>
<reference evidence="3" key="1">
    <citation type="submission" date="2013-04" db="EMBL/GenBank/DDBJ databases">
        <title>The Genome Sequence of Fonticula alba ATCC 38817.</title>
        <authorList>
            <consortium name="The Broad Institute Genomics Platform"/>
            <person name="Russ C."/>
            <person name="Cuomo C."/>
            <person name="Burger G."/>
            <person name="Gray M.W."/>
            <person name="Holland P.W.H."/>
            <person name="King N."/>
            <person name="Lang F.B.F."/>
            <person name="Roger A.J."/>
            <person name="Ruiz-Trillo I."/>
            <person name="Brown M."/>
            <person name="Walker B."/>
            <person name="Young S."/>
            <person name="Zeng Q."/>
            <person name="Gargeya S."/>
            <person name="Fitzgerald M."/>
            <person name="Haas B."/>
            <person name="Abouelleil A."/>
            <person name="Allen A.W."/>
            <person name="Alvarado L."/>
            <person name="Arachchi H.M."/>
            <person name="Berlin A.M."/>
            <person name="Chapman S.B."/>
            <person name="Gainer-Dewar J."/>
            <person name="Goldberg J."/>
            <person name="Griggs A."/>
            <person name="Gujja S."/>
            <person name="Hansen M."/>
            <person name="Howarth C."/>
            <person name="Imamovic A."/>
            <person name="Ireland A."/>
            <person name="Larimer J."/>
            <person name="McCowan C."/>
            <person name="Murphy C."/>
            <person name="Pearson M."/>
            <person name="Poon T.W."/>
            <person name="Priest M."/>
            <person name="Roberts A."/>
            <person name="Saif S."/>
            <person name="Shea T."/>
            <person name="Sisk P."/>
            <person name="Sykes S."/>
            <person name="Wortman J."/>
            <person name="Nusbaum C."/>
            <person name="Birren B."/>
        </authorList>
    </citation>
    <scope>NUCLEOTIDE SEQUENCE [LARGE SCALE GENOMIC DNA]</scope>
    <source>
        <strain evidence="3">ATCC 38817</strain>
    </source>
</reference>
<dbReference type="AlphaFoldDB" id="A0A058Z802"/>
<proteinExistence type="predicted"/>
<dbReference type="GO" id="GO:0003723">
    <property type="term" value="F:RNA binding"/>
    <property type="evidence" value="ECO:0007669"/>
    <property type="project" value="TreeGrafter"/>
</dbReference>
<dbReference type="PANTHER" id="PTHR11864:SF0">
    <property type="entry name" value="PRP40 PRE-MRNA PROCESSING FACTOR 40 HOMOLOG A (YEAST)"/>
    <property type="match status" value="1"/>
</dbReference>
<accession>A0A058Z802</accession>
<dbReference type="PROSITE" id="PS50020">
    <property type="entry name" value="WW_DOMAIN_2"/>
    <property type="match status" value="2"/>
</dbReference>
<feature type="compositionally biased region" description="Basic and acidic residues" evidence="1">
    <location>
        <begin position="969"/>
        <end position="1011"/>
    </location>
</feature>
<dbReference type="GO" id="GO:0005685">
    <property type="term" value="C:U1 snRNP"/>
    <property type="evidence" value="ECO:0007669"/>
    <property type="project" value="TreeGrafter"/>
</dbReference>
<sequence>MSGPDPSQIASSWAEYKSATGRPYYYNSITKESVFQRPDALRTAEELASPWRDFTTEEGKVYFHNRETKETLWDPPADFAGILERAGRLPKPASTAPTPAVPVVPAVPVAPVVPVVPMIPPVAPVLPMVVPDVGVPVATPITGIPLAGMGPVGGGRPMAVPSVPLAAPVASVVAGRPVLPGVPAPSIIPPGAGQHALAGRPTVPAAIPSLAVPTAMSPLGSLPGHGPERLDPADPRYLFRLMLRDAYARKPHGPFGPDSRRGWTWELLLREVIGQQNYTTIPTLEERKAEIIRFLEDVVPTPVPLAVLNAAGPAGVDVADEPDEAPSTRPGSPGPGGSAGTDPEGPGAGQSADVLAKEALDIVASMDEDFSHLLERYQDVPPAAYVSRLQELSAARTRFFDMLRRRTQLSDIELVRALPSMLPETHFMLPEMLALSSSSSSSSSSAAAATAPSAAASAADPATGEAAAPAASAVDSAPADSGATSASASASASVAAAAAAAAAVAAAAAAARLEKDISGSMPIINAQTKSNRWRSVAEAFRADPAFLAVEPEDLRRLHFERYLAVMQHYSRVRAKRQEEDLRRRFQAVLESLPNFSIESRFNELQPLWLRSKAFMEDSELQGLSKLQQLTFYREIMEPRLRREVDKLDAERRAILRRDRKNRDAFRGLLEEMVHQGKIEATTRWEDVYANIRQSHIFRAMLSNSSGSQPLDLFFDQLARLVAIAERDREAVEAILQSAGFVVTAQTPSTDFFRAVLADRRGQDLKNHNLRFLFEDLRQRALDEEADRQRLLERRRRGLFSFLRSNSLACTPGADVSMVLAAAAQAPEGEAFIEAHAGRDADLQKAVAEFVRLVAEGKEPKSEADDRPDRGSASGDSELRHRRGSRSGSRSRSVSRSRSRTRSRSHSHSRSRSRSRSGLPDGGRRAGGRGGYGYSSRGRSRSRSRSHSRSRSRSRSLSPGRSAYYGGGYGDRRGSGRGRLRDSRDRDFDRRRDRDYDRREHDRRHGRERDELDAPMAGATSSG</sequence>
<dbReference type="Gene3D" id="1.10.10.440">
    <property type="entry name" value="FF domain"/>
    <property type="match status" value="1"/>
</dbReference>
<dbReference type="STRING" id="691883.A0A058Z802"/>
<feature type="compositionally biased region" description="Basic residues" evidence="1">
    <location>
        <begin position="937"/>
        <end position="953"/>
    </location>
</feature>
<dbReference type="GeneID" id="20528215"/>
<dbReference type="InterPro" id="IPR036517">
    <property type="entry name" value="FF_domain_sf"/>
</dbReference>
<feature type="compositionally biased region" description="Basic and acidic residues" evidence="1">
    <location>
        <begin position="857"/>
        <end position="869"/>
    </location>
</feature>
<gene>
    <name evidence="3" type="ORF">H696_03490</name>
</gene>
<dbReference type="SMART" id="SM00441">
    <property type="entry name" value="FF"/>
    <property type="match status" value="1"/>
</dbReference>
<dbReference type="InterPro" id="IPR002713">
    <property type="entry name" value="FF_domain"/>
</dbReference>
<dbReference type="Pfam" id="PF00397">
    <property type="entry name" value="WW"/>
    <property type="match status" value="2"/>
</dbReference>
<dbReference type="InterPro" id="IPR039726">
    <property type="entry name" value="Prp40-like"/>
</dbReference>
<dbReference type="InterPro" id="IPR001202">
    <property type="entry name" value="WW_dom"/>
</dbReference>
<dbReference type="Pfam" id="PF01846">
    <property type="entry name" value="FF"/>
    <property type="match status" value="1"/>
</dbReference>
<keyword evidence="4" id="KW-1185">Reference proteome</keyword>
<feature type="domain" description="WW" evidence="2">
    <location>
        <begin position="7"/>
        <end position="40"/>
    </location>
</feature>
<name>A0A058Z802_FONAL</name>